<dbReference type="PANTHER" id="PTHR19336">
    <property type="entry name" value="UNCHARACTERIZED DUF1167"/>
    <property type="match status" value="1"/>
</dbReference>
<keyword evidence="9" id="KW-1185">Reference proteome</keyword>
<reference evidence="8" key="2">
    <citation type="submission" date="2023-05" db="EMBL/GenBank/DDBJ databases">
        <authorList>
            <consortium name="Lawrence Berkeley National Laboratory"/>
            <person name="Steindorff A."/>
            <person name="Hensen N."/>
            <person name="Bonometti L."/>
            <person name="Westerberg I."/>
            <person name="Brannstrom I.O."/>
            <person name="Guillou S."/>
            <person name="Cros-Aarteil S."/>
            <person name="Calhoun S."/>
            <person name="Haridas S."/>
            <person name="Kuo A."/>
            <person name="Mondo S."/>
            <person name="Pangilinan J."/>
            <person name="Riley R."/>
            <person name="Labutti K."/>
            <person name="Andreopoulos B."/>
            <person name="Lipzen A."/>
            <person name="Chen C."/>
            <person name="Yanf M."/>
            <person name="Daum C."/>
            <person name="Ng V."/>
            <person name="Clum A."/>
            <person name="Ohm R."/>
            <person name="Martin F."/>
            <person name="Silar P."/>
            <person name="Natvig D."/>
            <person name="Lalanne C."/>
            <person name="Gautier V."/>
            <person name="Ament-Velasquez S.L."/>
            <person name="Kruys A."/>
            <person name="Hutchinson M.I."/>
            <person name="Powell A.J."/>
            <person name="Barry K."/>
            <person name="Miller A.N."/>
            <person name="Grigoriev I.V."/>
            <person name="Debuchy R."/>
            <person name="Gladieux P."/>
            <person name="Thoren M.H."/>
            <person name="Johannesson H."/>
        </authorList>
    </citation>
    <scope>NUCLEOTIDE SEQUENCE</scope>
    <source>
        <strain evidence="8">PSN309</strain>
    </source>
</reference>
<feature type="region of interest" description="Disordered" evidence="5">
    <location>
        <begin position="36"/>
        <end position="117"/>
    </location>
</feature>
<proteinExistence type="predicted"/>
<dbReference type="Pfam" id="PF14197">
    <property type="entry name" value="Cep57_CLD_2"/>
    <property type="match status" value="1"/>
</dbReference>
<keyword evidence="4" id="KW-0175">Coiled coil</keyword>
<feature type="region of interest" description="Disordered" evidence="5">
    <location>
        <begin position="846"/>
        <end position="896"/>
    </location>
</feature>
<accession>A0AAN6X114</accession>
<evidence type="ECO:0000256" key="4">
    <source>
        <dbReference type="SAM" id="Coils"/>
    </source>
</evidence>
<evidence type="ECO:0000313" key="9">
    <source>
        <dbReference type="Proteomes" id="UP001302126"/>
    </source>
</evidence>
<organism evidence="8 9">
    <name type="scientific">Podospora australis</name>
    <dbReference type="NCBI Taxonomy" id="1536484"/>
    <lineage>
        <taxon>Eukaryota</taxon>
        <taxon>Fungi</taxon>
        <taxon>Dikarya</taxon>
        <taxon>Ascomycota</taxon>
        <taxon>Pezizomycotina</taxon>
        <taxon>Sordariomycetes</taxon>
        <taxon>Sordariomycetidae</taxon>
        <taxon>Sordariales</taxon>
        <taxon>Podosporaceae</taxon>
        <taxon>Podospora</taxon>
    </lineage>
</organism>
<dbReference type="GO" id="GO:0005815">
    <property type="term" value="C:microtubule organizing center"/>
    <property type="evidence" value="ECO:0007669"/>
    <property type="project" value="UniProtKB-SubCell"/>
</dbReference>
<keyword evidence="2" id="KW-0963">Cytoplasm</keyword>
<comment type="caution">
    <text evidence="8">The sequence shown here is derived from an EMBL/GenBank/DDBJ whole genome shotgun (WGS) entry which is preliminary data.</text>
</comment>
<keyword evidence="3" id="KW-0206">Cytoskeleton</keyword>
<feature type="compositionally biased region" description="Polar residues" evidence="5">
    <location>
        <begin position="932"/>
        <end position="953"/>
    </location>
</feature>
<feature type="coiled-coil region" evidence="4">
    <location>
        <begin position="521"/>
        <end position="604"/>
    </location>
</feature>
<dbReference type="AlphaFoldDB" id="A0AAN6X114"/>
<feature type="region of interest" description="Disordered" evidence="5">
    <location>
        <begin position="1"/>
        <end position="23"/>
    </location>
</feature>
<dbReference type="PANTHER" id="PTHR19336:SF9">
    <property type="entry name" value="SPINDLE POLE BODY PROTEIN PPC89"/>
    <property type="match status" value="1"/>
</dbReference>
<evidence type="ECO:0000256" key="5">
    <source>
        <dbReference type="SAM" id="MobiDB-lite"/>
    </source>
</evidence>
<feature type="compositionally biased region" description="Basic and acidic residues" evidence="5">
    <location>
        <begin position="242"/>
        <end position="270"/>
    </location>
</feature>
<feature type="compositionally biased region" description="Polar residues" evidence="5">
    <location>
        <begin position="38"/>
        <end position="69"/>
    </location>
</feature>
<dbReference type="GO" id="GO:0008017">
    <property type="term" value="F:microtubule binding"/>
    <property type="evidence" value="ECO:0007669"/>
    <property type="project" value="InterPro"/>
</dbReference>
<comment type="subcellular location">
    <subcellularLocation>
        <location evidence="1">Cytoplasm</location>
        <location evidence="1">Cytoskeleton</location>
        <location evidence="1">Microtubule organizing center</location>
    </subcellularLocation>
</comment>
<feature type="domain" description="PPC89 centrosome localisation" evidence="7">
    <location>
        <begin position="437"/>
        <end position="502"/>
    </location>
</feature>
<dbReference type="InterPro" id="IPR024957">
    <property type="entry name" value="Cep57_MT-bd_dom"/>
</dbReference>
<reference evidence="8" key="1">
    <citation type="journal article" date="2023" name="Mol. Phylogenet. Evol.">
        <title>Genome-scale phylogeny and comparative genomics of the fungal order Sordariales.</title>
        <authorList>
            <person name="Hensen N."/>
            <person name="Bonometti L."/>
            <person name="Westerberg I."/>
            <person name="Brannstrom I.O."/>
            <person name="Guillou S."/>
            <person name="Cros-Aarteil S."/>
            <person name="Calhoun S."/>
            <person name="Haridas S."/>
            <person name="Kuo A."/>
            <person name="Mondo S."/>
            <person name="Pangilinan J."/>
            <person name="Riley R."/>
            <person name="LaButti K."/>
            <person name="Andreopoulos B."/>
            <person name="Lipzen A."/>
            <person name="Chen C."/>
            <person name="Yan M."/>
            <person name="Daum C."/>
            <person name="Ng V."/>
            <person name="Clum A."/>
            <person name="Steindorff A."/>
            <person name="Ohm R.A."/>
            <person name="Martin F."/>
            <person name="Silar P."/>
            <person name="Natvig D.O."/>
            <person name="Lalanne C."/>
            <person name="Gautier V."/>
            <person name="Ament-Velasquez S.L."/>
            <person name="Kruys A."/>
            <person name="Hutchinson M.I."/>
            <person name="Powell A.J."/>
            <person name="Barry K."/>
            <person name="Miller A.N."/>
            <person name="Grigoriev I.V."/>
            <person name="Debuchy R."/>
            <person name="Gladieux P."/>
            <person name="Hiltunen Thoren M."/>
            <person name="Johannesson H."/>
        </authorList>
    </citation>
    <scope>NUCLEOTIDE SEQUENCE</scope>
    <source>
        <strain evidence="8">PSN309</strain>
    </source>
</reference>
<feature type="compositionally biased region" description="Basic and acidic residues" evidence="5">
    <location>
        <begin position="1063"/>
        <end position="1074"/>
    </location>
</feature>
<evidence type="ECO:0000256" key="1">
    <source>
        <dbReference type="ARBA" id="ARBA00004267"/>
    </source>
</evidence>
<evidence type="ECO:0000259" key="6">
    <source>
        <dbReference type="Pfam" id="PF06657"/>
    </source>
</evidence>
<feature type="region of interest" description="Disordered" evidence="5">
    <location>
        <begin position="1180"/>
        <end position="1204"/>
    </location>
</feature>
<feature type="region of interest" description="Disordered" evidence="5">
    <location>
        <begin position="1059"/>
        <end position="1081"/>
    </location>
</feature>
<feature type="domain" description="Cep57 centrosome microtubule-binding" evidence="6">
    <location>
        <begin position="1073"/>
        <end position="1149"/>
    </location>
</feature>
<feature type="compositionally biased region" description="Basic residues" evidence="5">
    <location>
        <begin position="9"/>
        <end position="23"/>
    </location>
</feature>
<dbReference type="Proteomes" id="UP001302126">
    <property type="component" value="Unassembled WGS sequence"/>
</dbReference>
<feature type="coiled-coil region" evidence="4">
    <location>
        <begin position="642"/>
        <end position="711"/>
    </location>
</feature>
<evidence type="ECO:0000313" key="8">
    <source>
        <dbReference type="EMBL" id="KAK4191849.1"/>
    </source>
</evidence>
<feature type="region of interest" description="Disordered" evidence="5">
    <location>
        <begin position="407"/>
        <end position="434"/>
    </location>
</feature>
<evidence type="ECO:0000256" key="3">
    <source>
        <dbReference type="ARBA" id="ARBA00023212"/>
    </source>
</evidence>
<name>A0AAN6X114_9PEZI</name>
<dbReference type="EMBL" id="MU864357">
    <property type="protein sequence ID" value="KAK4191849.1"/>
    <property type="molecule type" value="Genomic_DNA"/>
</dbReference>
<feature type="region of interest" description="Disordered" evidence="5">
    <location>
        <begin position="217"/>
        <end position="285"/>
    </location>
</feature>
<dbReference type="Pfam" id="PF06657">
    <property type="entry name" value="Cep57_MT_bd"/>
    <property type="match status" value="1"/>
</dbReference>
<protein>
    <submittedName>
        <fullName evidence="8">Uncharacterized protein</fullName>
    </submittedName>
</protein>
<evidence type="ECO:0000256" key="2">
    <source>
        <dbReference type="ARBA" id="ARBA00022490"/>
    </source>
</evidence>
<dbReference type="InterPro" id="IPR051756">
    <property type="entry name" value="Centrosomal_MT-associated"/>
</dbReference>
<evidence type="ECO:0000259" key="7">
    <source>
        <dbReference type="Pfam" id="PF14197"/>
    </source>
</evidence>
<feature type="region of interest" description="Disordered" evidence="5">
    <location>
        <begin position="922"/>
        <end position="974"/>
    </location>
</feature>
<gene>
    <name evidence="8" type="ORF">QBC35DRAFT_374925</name>
</gene>
<dbReference type="InterPro" id="IPR025925">
    <property type="entry name" value="PPC89_CLD"/>
</dbReference>
<sequence>MDVNSNRSNQHHHTTTSSKPRHISRLKKEMLEHRMQHNPFSSPPSSTGSHDTVSTTTEELTRNLSNFSFSPDDEGTRKFSQDMMSPYPAAKRSSQVSRSGRFGSRQAPSPNKNKDHLNSINTSAIARSFPEWSGLLNKNDTVTSQTFDFAGVVKTGSNAPVTFTGGKENVPPARTAADLTEEQTTFDNPLESKRKRARADMQARVENESDCSTVLSLSLSPGRQGSRRSRFANVDGVMSPEQPKKSLQDMVSKIRTEKQNSKQQRADSTPRRPTPAHFMQPPTHQGTPLQAPLFEEKSGVSPTGRSFFLPGFRHLPDWTAGALRFSAMKDGVPVFVKSKSGVRFDPSAANSHGAVNAVAITEEDEEIFVSMDKLQHEVRELHDHDAMLQREAEKLQREVNQLQSELKRFKSRHPSDSAIGSDSDASFRRSGGQNPELEGQIAELRSRLDHASQKSGVHDIHSAALSAERDEALRQASIARERAAKLQAELEGTQRDLEYSLQFRQDKETLEVENGTLLAENESLRQHRDEAIQDNRTLTAENDKLRRELAGVQKDLKAAREELASVRKRCEALKEEKRLYAEDHQSMERNNDTYFKENKKLQAQVAARDQHIADLKKGISTRDKMIDNIQSLTTDTAVLELNADLEAELESLSNKLEQLTADGHEKDGDISAKEGRIRSLKEHNLDLSLDNERLRDENQRLREVHEELRGQWVDERHKVARLNQFLSKNNNDHEDCVQLEDDFRQKENDLRHKLARREAAVKKVKMLTAKITEIAEQEFTALSNLAGKSTARVKVVDPKDFDDFTVRSSNMNVEEDPTTELHMTQESDFASIMEDELAKLKQTYRDLQRRQQESTQQLTDYSLPPLPTPGLQRSKSDSSAPPSKATQQKAQPPGILKKSSQFATLEEDTGRFSVRSAMSFASHHTDDGDAPLTTNHSRKSSVNNTGNVQGDNSTRLRRNSENTTRDAGATGTIEPNMTSAFFLPDITQQQQHQSVPSLSKDARRVLDTICNHKSGNCNVCVRIAAHGEKHQANTSSKIQLTPEELKVGKKKVCVEKPVPVSDRNPEESYRDEPTLRPSMPPGEALAICIKETQDEIEHMQMELKRLNDVYFSLDKSVGQRERRRVMGEIKRLQADLEAKSGQLYRLHDVLEGQKQAGQTMEREDMDVTVLDGLVGVEAAAAAAEKPGQGRREVTATGSEWEGFE</sequence>